<dbReference type="EMBL" id="OENF01000039">
    <property type="protein sequence ID" value="SOS75288.1"/>
    <property type="molecule type" value="Genomic_DNA"/>
</dbReference>
<reference evidence="2" key="1">
    <citation type="submission" date="2017-11" db="EMBL/GenBank/DDBJ databases">
        <authorList>
            <person name="Duchaud E."/>
        </authorList>
    </citation>
    <scope>NUCLEOTIDE SEQUENCE [LARGE SCALE GENOMIC DNA]</scope>
    <source>
        <strain evidence="2">Tenacibaculum sp. TNO020</strain>
    </source>
</reference>
<gene>
    <name evidence="1" type="ORF">TNO020_440061</name>
</gene>
<name>A0A2H1YIJ0_9FLAO</name>
<dbReference type="InterPro" id="IPR046138">
    <property type="entry name" value="DUF6140"/>
</dbReference>
<accession>A0A2H1YIJ0</accession>
<dbReference type="AlphaFoldDB" id="A0A2H1YIJ0"/>
<sequence length="68" mass="7559">MATFQITLKKKLYIDQQWVEPGISVTVVTPGTMVWTTDGKQQIINAFSRMYGLTISPGDVSMNTFSVS</sequence>
<proteinExistence type="predicted"/>
<organism evidence="1 2">
    <name type="scientific">Tenacibaculum piscium</name>
    <dbReference type="NCBI Taxonomy" id="1458515"/>
    <lineage>
        <taxon>Bacteria</taxon>
        <taxon>Pseudomonadati</taxon>
        <taxon>Bacteroidota</taxon>
        <taxon>Flavobacteriia</taxon>
        <taxon>Flavobacteriales</taxon>
        <taxon>Flavobacteriaceae</taxon>
        <taxon>Tenacibaculum</taxon>
    </lineage>
</organism>
<dbReference type="Pfam" id="PF19637">
    <property type="entry name" value="DUF6140"/>
    <property type="match status" value="1"/>
</dbReference>
<protein>
    <submittedName>
        <fullName evidence="1">Uncharacterized protein</fullName>
    </submittedName>
</protein>
<dbReference type="Proteomes" id="UP000234211">
    <property type="component" value="Unassembled WGS sequence"/>
</dbReference>
<evidence type="ECO:0000313" key="1">
    <source>
        <dbReference type="EMBL" id="SOS75288.1"/>
    </source>
</evidence>
<keyword evidence="2" id="KW-1185">Reference proteome</keyword>
<dbReference type="OrthoDB" id="1075930at2"/>
<dbReference type="RefSeq" id="WP_101914843.1">
    <property type="nucleotide sequence ID" value="NZ_JAJGWS010000002.1"/>
</dbReference>
<evidence type="ECO:0000313" key="2">
    <source>
        <dbReference type="Proteomes" id="UP000234211"/>
    </source>
</evidence>